<accession>A0ABU2X6R3</accession>
<gene>
    <name evidence="1" type="ORF">RND15_00045</name>
</gene>
<organism evidence="1 2">
    <name type="scientific">Streptomyces lonegramiae</name>
    <dbReference type="NCBI Taxonomy" id="3075524"/>
    <lineage>
        <taxon>Bacteria</taxon>
        <taxon>Bacillati</taxon>
        <taxon>Actinomycetota</taxon>
        <taxon>Actinomycetes</taxon>
        <taxon>Kitasatosporales</taxon>
        <taxon>Streptomycetaceae</taxon>
        <taxon>Streptomyces</taxon>
    </lineage>
</organism>
<comment type="caution">
    <text evidence="1">The sequence shown here is derived from an EMBL/GenBank/DDBJ whole genome shotgun (WGS) entry which is preliminary data.</text>
</comment>
<protein>
    <recommendedName>
        <fullName evidence="3">TetR family transcriptional regulator</fullName>
    </recommendedName>
</protein>
<evidence type="ECO:0000313" key="1">
    <source>
        <dbReference type="EMBL" id="MDT0541124.1"/>
    </source>
</evidence>
<dbReference type="EMBL" id="JAVRFD010000001">
    <property type="protein sequence ID" value="MDT0541124.1"/>
    <property type="molecule type" value="Genomic_DNA"/>
</dbReference>
<reference evidence="1" key="1">
    <citation type="submission" date="2024-05" db="EMBL/GenBank/DDBJ databases">
        <title>30 novel species of actinomycetes from the DSMZ collection.</title>
        <authorList>
            <person name="Nouioui I."/>
        </authorList>
    </citation>
    <scope>NUCLEOTIDE SEQUENCE</scope>
    <source>
        <strain evidence="1">DSM 41529</strain>
    </source>
</reference>
<keyword evidence="2" id="KW-1185">Reference proteome</keyword>
<evidence type="ECO:0000313" key="2">
    <source>
        <dbReference type="Proteomes" id="UP001180754"/>
    </source>
</evidence>
<dbReference type="Proteomes" id="UP001180754">
    <property type="component" value="Unassembled WGS sequence"/>
</dbReference>
<evidence type="ECO:0008006" key="3">
    <source>
        <dbReference type="Google" id="ProtNLM"/>
    </source>
</evidence>
<name>A0ABU2X6R3_9ACTN</name>
<dbReference type="RefSeq" id="WP_311721377.1">
    <property type="nucleotide sequence ID" value="NZ_JAVRFD010000001.1"/>
</dbReference>
<proteinExistence type="predicted"/>
<sequence length="77" mass="8243">MLIDPDGPWAGFARDTVEDWLALLARSQPAAGRDTEAVRAHRTLVLAVLRGALLDLLATGDSARATAALHLQLDLLE</sequence>